<sequence>MTNLKLGKSQIFSIRKYKNLEKLINDYYQQTKDSVHIIYCAIAISVRNGLSASDFSFVAKDLIRSLFLENEEVRTIPLSCVYFRDYFNESEWTTVVNRLFNSQEEFEQLTESTRAYIEDLRPLLISGENPTKKKTNMLSYFKDGNGKRHSWSLSNVNPNITKDQHYALLSILGTLNIFEKDGVRRFVEPIYADFLTYESGFDRRNEEEAADLREKAGKLLPITTQSAPVEENTVTQDPSNQEVPLTHGLHDSINERDANAKRDFLLKEFDPSSVSQEELPDLAMKAILEGKSLRDMQLEQEKQKEQVQTQTPSVKKTLTREERIKQLQELRRGKKHQNKRRGKKRK</sequence>
<dbReference type="EMBL" id="JAFREL020000004">
    <property type="protein sequence ID" value="MEO1772404.1"/>
    <property type="molecule type" value="Genomic_DNA"/>
</dbReference>
<feature type="region of interest" description="Disordered" evidence="1">
    <location>
        <begin position="327"/>
        <end position="346"/>
    </location>
</feature>
<feature type="compositionally biased region" description="Polar residues" evidence="1">
    <location>
        <begin position="228"/>
        <end position="243"/>
    </location>
</feature>
<name>A0ABV0EXS1_9ENTE</name>
<comment type="caution">
    <text evidence="2">The sequence shown here is derived from an EMBL/GenBank/DDBJ whole genome shotgun (WGS) entry which is preliminary data.</text>
</comment>
<feature type="region of interest" description="Disordered" evidence="1">
    <location>
        <begin position="228"/>
        <end position="252"/>
    </location>
</feature>
<feature type="compositionally biased region" description="Basic residues" evidence="1">
    <location>
        <begin position="332"/>
        <end position="346"/>
    </location>
</feature>
<accession>A0ABV0EXS1</accession>
<organism evidence="2 3">
    <name type="scientific">Candidatus Enterococcus ferrettii</name>
    <dbReference type="NCBI Taxonomy" id="2815324"/>
    <lineage>
        <taxon>Bacteria</taxon>
        <taxon>Bacillati</taxon>
        <taxon>Bacillota</taxon>
        <taxon>Bacilli</taxon>
        <taxon>Lactobacillales</taxon>
        <taxon>Enterococcaceae</taxon>
        <taxon>Enterococcus</taxon>
    </lineage>
</organism>
<feature type="region of interest" description="Disordered" evidence="1">
    <location>
        <begin position="298"/>
        <end position="322"/>
    </location>
</feature>
<evidence type="ECO:0000256" key="1">
    <source>
        <dbReference type="SAM" id="MobiDB-lite"/>
    </source>
</evidence>
<proteinExistence type="predicted"/>
<protein>
    <submittedName>
        <fullName evidence="2">Uncharacterized protein</fullName>
    </submittedName>
</protein>
<gene>
    <name evidence="2" type="ORF">JZO67_004386</name>
</gene>
<evidence type="ECO:0000313" key="2">
    <source>
        <dbReference type="EMBL" id="MEO1772404.1"/>
    </source>
</evidence>
<dbReference type="Proteomes" id="UP000664357">
    <property type="component" value="Unassembled WGS sequence"/>
</dbReference>
<evidence type="ECO:0000313" key="3">
    <source>
        <dbReference type="Proteomes" id="UP000664357"/>
    </source>
</evidence>
<keyword evidence="3" id="KW-1185">Reference proteome</keyword>
<reference evidence="2 3" key="1">
    <citation type="submission" date="2024-02" db="EMBL/GenBank/DDBJ databases">
        <title>The Genome Sequence of Enterococcus sp. DIV0159.</title>
        <authorList>
            <person name="Earl A."/>
            <person name="Manson A."/>
            <person name="Gilmore M."/>
            <person name="Sanders J."/>
            <person name="Shea T."/>
            <person name="Howe W."/>
            <person name="Livny J."/>
            <person name="Cuomo C."/>
            <person name="Neafsey D."/>
            <person name="Birren B."/>
        </authorList>
    </citation>
    <scope>NUCLEOTIDE SEQUENCE [LARGE SCALE GENOMIC DNA]</scope>
    <source>
        <strain evidence="2 3">665A</strain>
    </source>
</reference>
<dbReference type="RefSeq" id="WP_347298942.1">
    <property type="nucleotide sequence ID" value="NZ_JAFREL020000004.1"/>
</dbReference>